<dbReference type="EMBL" id="AY170317">
    <property type="protein sequence ID" value="AAO12359.1"/>
    <property type="molecule type" value="Genomic_DNA"/>
</dbReference>
<keyword evidence="5 9" id="KW-0378">Hydrolase</keyword>
<evidence type="ECO:0000256" key="9">
    <source>
        <dbReference type="HAMAP-Rule" id="MF_04008"/>
    </source>
</evidence>
<comment type="catalytic activity">
    <reaction evidence="9">
        <text>Cleaves -Ala-|-Ser- and -Ala-|-Ala- bonds in the scaffold protein.</text>
        <dbReference type="EC" id="3.4.21.97"/>
    </reaction>
</comment>
<evidence type="ECO:0000256" key="3">
    <source>
        <dbReference type="ARBA" id="ARBA00022612"/>
    </source>
</evidence>
<accession>Q8B3X1</accession>
<dbReference type="OrthoDB" id="9131at10239"/>
<organism evidence="11 12">
    <name type="scientific">Suid gammaherpesvirus 4</name>
    <dbReference type="NCBI Taxonomy" id="1960250"/>
    <lineage>
        <taxon>Viruses</taxon>
        <taxon>Duplodnaviria</taxon>
        <taxon>Heunggongvirae</taxon>
        <taxon>Peploviricota</taxon>
        <taxon>Herviviricetes</taxon>
        <taxon>Herpesvirales</taxon>
        <taxon>Orthoherpesviridae</taxon>
        <taxon>Gammaherpesvirinae</taxon>
        <taxon>Macavirus</taxon>
        <taxon>Macavirus suidgamma4</taxon>
    </lineage>
</organism>
<dbReference type="GO" id="GO:0039708">
    <property type="term" value="P:nuclear capsid assembly"/>
    <property type="evidence" value="ECO:0007669"/>
    <property type="project" value="UniProtKB-ARBA"/>
</dbReference>
<comment type="subunit">
    <molecule>Assembly protein</molecule>
    <text evidence="9">Homomultimer. Interacts with major capsid protein.</text>
</comment>
<comment type="PTM">
    <text evidence="9">Capsid scaffolding protein: Capsid scaffolding protein is cleaved by assemblin after formation of the spherical procapsid. As a result, the capsid obtains its mature, icosahedral shape. Cleavages occur at two or more sites: release (R-site) and maturation (M-site).</text>
</comment>
<keyword evidence="12" id="KW-1185">Reference proteome</keyword>
<feature type="active site" description="Charge relay system" evidence="9">
    <location>
        <position position="44"/>
    </location>
</feature>
<protein>
    <recommendedName>
        <fullName evidence="9">Capsid scaffolding protein</fullName>
    </recommendedName>
    <alternativeName>
        <fullName evidence="9">Protease precursor</fullName>
        <shortName evidence="9">pPR</shortName>
    </alternativeName>
    <component>
        <recommendedName>
            <fullName evidence="9">Assemblin</fullName>
            <ecNumber evidence="9">3.4.21.97</ecNumber>
        </recommendedName>
        <alternativeName>
            <fullName evidence="9">Protease</fullName>
            <shortName evidence="9">Pr</shortName>
        </alternativeName>
    </component>
    <component>
        <recommendedName>
            <fullName evidence="9">Assembly protein</fullName>
            <shortName evidence="9">AP</shortName>
        </recommendedName>
        <alternativeName>
            <fullName evidence="9">Capsid assembly protein</fullName>
        </alternativeName>
    </component>
</protein>
<keyword evidence="4 9" id="KW-0645">Protease</keyword>
<dbReference type="Gene3D" id="3.20.16.10">
    <property type="entry name" value="Herpesvirus/Caudovirus protease domain"/>
    <property type="match status" value="1"/>
</dbReference>
<feature type="site" description="Cleavage; by assemblin; Release site" evidence="9">
    <location>
        <begin position="227"/>
        <end position="228"/>
    </location>
</feature>
<dbReference type="InterPro" id="IPR001847">
    <property type="entry name" value="Peptidase_S21"/>
</dbReference>
<comment type="subcellular location">
    <molecule>Assembly protein</molecule>
    <subcellularLocation>
        <location evidence="9">Host nucleus</location>
    </subcellularLocation>
</comment>
<proteinExistence type="inferred from homology"/>
<feature type="chain" id="PRO_5023560784" description="Assembly protein" evidence="9">
    <location>
        <begin position="228"/>
        <end position="500"/>
    </location>
</feature>
<evidence type="ECO:0000256" key="2">
    <source>
        <dbReference type="ARBA" id="ARBA00022562"/>
    </source>
</evidence>
<dbReference type="PRINTS" id="PR00236">
    <property type="entry name" value="HSVCAPSIDP40"/>
</dbReference>
<comment type="similarity">
    <text evidence="9">Belongs to the herpesviridae capsid scaffolding protein family.</text>
</comment>
<dbReference type="GO" id="GO:0042025">
    <property type="term" value="C:host cell nucleus"/>
    <property type="evidence" value="ECO:0007669"/>
    <property type="project" value="UniProtKB-SubCell"/>
</dbReference>
<dbReference type="Proteomes" id="UP000242182">
    <property type="component" value="Segment"/>
</dbReference>
<dbReference type="GO" id="GO:0019076">
    <property type="term" value="P:viral release from host cell"/>
    <property type="evidence" value="ECO:0007669"/>
    <property type="project" value="UniProtKB-UniRule"/>
</dbReference>
<comment type="subcellular location">
    <molecule>Assemblin</molecule>
    <subcellularLocation>
        <location evidence="9">Host nucleus</location>
    </subcellularLocation>
</comment>
<dbReference type="RefSeq" id="YP_009505391.1">
    <property type="nucleotide sequence ID" value="NC_038265.1"/>
</dbReference>
<evidence type="ECO:0000256" key="6">
    <source>
        <dbReference type="ARBA" id="ARBA00022825"/>
    </source>
</evidence>
<feature type="active site" description="Charge relay system" evidence="9">
    <location>
        <position position="112"/>
    </location>
</feature>
<comment type="function">
    <text evidence="9">Assembly protein: Plays a major role in capsid assembly. Acts as a scaffold protein by binding major capsid protein. Multimerizes in the nucleus such as major capsid protein forms the icosahedral T=16 capsid. Cleaved by assemblin after capsid completion. The cleavages products are evicted from the capsid before or during DNA packaging.</text>
</comment>
<dbReference type="InterPro" id="IPR035443">
    <property type="entry name" value="Herpes_virus_sf"/>
</dbReference>
<sequence>MVIFVAGFVDISEFPKSDPSLYLDETIWNNFLPIKNSIPLTIEHIDAAQIGWVLGLFFTKKGLFSVSVINSEEFISLLDTLYDKSEVAQQSCENLPSSPKLEILHSWLPELSLSSIHPDHLPNDNVNHEPFQHVSVCALGKRRGTVAVYGDTLSWVLSKFKSLTYDDINNITRQCQTISYPRITHFKINIEALLGKVIDACFINNRLKLLKMDRLTANIDHSTYLKASTSPDVLKSTSPNGCISDNTSQDLKTRKMALPPAEDLIHVPKSTFLSMLESSLTKTKQIPNQYDYPPGYGSNWPIFHSQNAMHFQHPQNHVIQPYPIPHIIPQYCADPQTTPLYYVPVNSSNGNLNSYDPYQKNPPKTSKRKRESMEDEAVFPGEESTLFKKDLISLSKTISEMHDELRQLRQTQQVQHTLPYYSKWPYYYNYPHWTQQLTVPQDTSVKDLSVVKPEEVHVTTETEVKPPEPSQNTVNASCKPQSIPPNTLQKLFCEELLNKQ</sequence>
<comment type="domain">
    <text evidence="9">Region of interaction between pPR and pAP is called Amino conserved domain (ACD). The region of interaction with major capsid protein is called carboxyl conserved domain (CCD).</text>
</comment>
<evidence type="ECO:0000313" key="11">
    <source>
        <dbReference type="EMBL" id="AAO12359.1"/>
    </source>
</evidence>
<name>Q8B3X1_9GAMA</name>
<comment type="caution">
    <text evidence="9">Lacks conserved residue(s) required for the propagation of feature annotation.</text>
</comment>
<dbReference type="SUPFAM" id="SSF50789">
    <property type="entry name" value="Herpes virus serine proteinase, assemblin"/>
    <property type="match status" value="1"/>
</dbReference>
<comment type="subcellular location">
    <molecule>Capsid scaffolding protein</molecule>
    <subcellularLocation>
        <location evidence="9">Host cytoplasm</location>
    </subcellularLocation>
</comment>
<evidence type="ECO:0000256" key="7">
    <source>
        <dbReference type="ARBA" id="ARBA00022950"/>
    </source>
</evidence>
<dbReference type="HAMAP" id="MF_04008">
    <property type="entry name" value="HSV_SCAF"/>
    <property type="match status" value="1"/>
</dbReference>
<dbReference type="Pfam" id="PF00716">
    <property type="entry name" value="Peptidase_S21"/>
    <property type="match status" value="1"/>
</dbReference>
<keyword evidence="6 9" id="KW-0720">Serine protease</keyword>
<evidence type="ECO:0000313" key="12">
    <source>
        <dbReference type="Proteomes" id="UP000242182"/>
    </source>
</evidence>
<dbReference type="GO" id="GO:0006508">
    <property type="term" value="P:proteolysis"/>
    <property type="evidence" value="ECO:0007669"/>
    <property type="project" value="UniProtKB-KW"/>
</dbReference>
<feature type="active site" description="Charge relay system" evidence="9">
    <location>
        <position position="133"/>
    </location>
</feature>
<feature type="region of interest" description="Disordered" evidence="10">
    <location>
        <begin position="463"/>
        <end position="482"/>
    </location>
</feature>
<dbReference type="MEROPS" id="S21.006"/>
<evidence type="ECO:0000256" key="4">
    <source>
        <dbReference type="ARBA" id="ARBA00022670"/>
    </source>
</evidence>
<feature type="chain" id="PRO_5023560786" description="Capsid scaffolding protein" evidence="9">
    <location>
        <begin position="1"/>
        <end position="500"/>
    </location>
</feature>
<comment type="function">
    <text evidence="9">Assemblin: Protease that plays an essential role in virion assembly within the nucleus. Catalyzes the cleavage of the assembly protein after formation of the spherical procapsid. By that cleavage, the capsid matures and gains its icosahedral shape. The cleavage sites seem to include -Ala-Ser-, -Ala-Ala-, as well as Ala-Thr bonds. Assemblin and cleavages products are evicted from the capsid before or during DNA packaging.</text>
</comment>
<feature type="region of interest" description="Disordered" evidence="10">
    <location>
        <begin position="352"/>
        <end position="374"/>
    </location>
</feature>
<reference evidence="11 12" key="1">
    <citation type="journal article" date="2003" name="Virology">
        <title>A novel porcine gammaherpesvirus.</title>
        <authorList>
            <person name="Chmielewicz B."/>
            <person name="Goltz M."/>
            <person name="Franz T."/>
            <person name="Bauer C."/>
            <person name="Brema S."/>
            <person name="Ellerbrok H."/>
            <person name="Beckmann S."/>
            <person name="Rziha H.J."/>
            <person name="Lahrmann K.H."/>
            <person name="Romero C."/>
            <person name="Ehlers B."/>
        </authorList>
    </citation>
    <scope>NUCLEOTIDE SEQUENCE [LARGE SCALE GENOMIC DNA]</scope>
    <source>
        <strain evidence="11">568</strain>
    </source>
</reference>
<feature type="chain" id="PRO_5023560785" description="Assemblin" evidence="9">
    <location>
        <begin position="1"/>
        <end position="227"/>
    </location>
</feature>
<keyword evidence="3 9" id="KW-1188">Viral release from host cell</keyword>
<dbReference type="GO" id="GO:0042802">
    <property type="term" value="F:identical protein binding"/>
    <property type="evidence" value="ECO:0007669"/>
    <property type="project" value="UniProtKB-UniRule"/>
</dbReference>
<dbReference type="GeneID" id="37616213"/>
<dbReference type="GO" id="GO:0004252">
    <property type="term" value="F:serine-type endopeptidase activity"/>
    <property type="evidence" value="ECO:0007669"/>
    <property type="project" value="UniProtKB-UniRule"/>
</dbReference>
<comment type="subunit">
    <molecule>Assemblin</molecule>
    <text evidence="9">Exists in a monomer-dimer equilibrium with the dimer being the active species.</text>
</comment>
<comment type="function">
    <text evidence="9">Capsid scaffolding protein: Acts as a scaffold protein by binding major capsid protein in the cytoplasm, inducing the nuclear localization of both proteins. Multimerizes in the nucleus such as major capsid protein forms the icosahedral T=16 capsid. Autocatalytic cleavage releases the assembly protein, and subsequently abolishes interaction with major capsid protein. Cleavages products are evicted from the capsid before or during DNA packaging.</text>
</comment>
<evidence type="ECO:0000256" key="1">
    <source>
        <dbReference type="ARBA" id="ARBA00022553"/>
    </source>
</evidence>
<feature type="region of interest" description="Interaction with major capsid protein" evidence="9">
    <location>
        <begin position="480"/>
        <end position="500"/>
    </location>
</feature>
<evidence type="ECO:0000256" key="5">
    <source>
        <dbReference type="ARBA" id="ARBA00022801"/>
    </source>
</evidence>
<dbReference type="GO" id="GO:0030430">
    <property type="term" value="C:host cell cytoplasm"/>
    <property type="evidence" value="ECO:0007669"/>
    <property type="project" value="UniProtKB-SubCell"/>
</dbReference>
<dbReference type="EC" id="3.4.21.97" evidence="9"/>
<feature type="compositionally biased region" description="Polar residues" evidence="10">
    <location>
        <begin position="470"/>
        <end position="482"/>
    </location>
</feature>
<keyword evidence="1 9" id="KW-0597">Phosphoprotein</keyword>
<comment type="subunit">
    <molecule>Capsid scaffolding protein</molecule>
    <text evidence="9">Homomultimer. Interacts with major capsid protein.</text>
</comment>
<keyword evidence="2 9" id="KW-1048">Host nucleus</keyword>
<evidence type="ECO:0000256" key="10">
    <source>
        <dbReference type="SAM" id="MobiDB-lite"/>
    </source>
</evidence>
<keyword evidence="7 9" id="KW-0118">Viral capsid assembly</keyword>
<evidence type="ECO:0000256" key="8">
    <source>
        <dbReference type="ARBA" id="ARBA00023200"/>
    </source>
</evidence>
<dbReference type="KEGG" id="vg:37616213"/>
<keyword evidence="8 9" id="KW-1035">Host cytoplasm</keyword>